<organism evidence="5 6">
    <name type="scientific">Actinomadura viridis</name>
    <dbReference type="NCBI Taxonomy" id="58110"/>
    <lineage>
        <taxon>Bacteria</taxon>
        <taxon>Bacillati</taxon>
        <taxon>Actinomycetota</taxon>
        <taxon>Actinomycetes</taxon>
        <taxon>Streptosporangiales</taxon>
        <taxon>Thermomonosporaceae</taxon>
        <taxon>Actinomadura</taxon>
    </lineage>
</organism>
<dbReference type="SMART" id="SM00822">
    <property type="entry name" value="PKS_KR"/>
    <property type="match status" value="1"/>
</dbReference>
<dbReference type="PRINTS" id="PR00080">
    <property type="entry name" value="SDRFAMILY"/>
</dbReference>
<feature type="domain" description="Ketoreductase" evidence="4">
    <location>
        <begin position="13"/>
        <end position="195"/>
    </location>
</feature>
<evidence type="ECO:0000256" key="3">
    <source>
        <dbReference type="RuleBase" id="RU000363"/>
    </source>
</evidence>
<accession>A0A931GQK0</accession>
<evidence type="ECO:0000259" key="4">
    <source>
        <dbReference type="SMART" id="SM00822"/>
    </source>
</evidence>
<dbReference type="GO" id="GO:0016020">
    <property type="term" value="C:membrane"/>
    <property type="evidence" value="ECO:0007669"/>
    <property type="project" value="TreeGrafter"/>
</dbReference>
<comment type="caution">
    <text evidence="5">The sequence shown here is derived from an EMBL/GenBank/DDBJ whole genome shotgun (WGS) entry which is preliminary data.</text>
</comment>
<dbReference type="InterPro" id="IPR002347">
    <property type="entry name" value="SDR_fam"/>
</dbReference>
<protein>
    <submittedName>
        <fullName evidence="5">Short-subunit dehydrogenase</fullName>
    </submittedName>
</protein>
<dbReference type="RefSeq" id="WP_197014091.1">
    <property type="nucleotide sequence ID" value="NZ_BAABES010000002.1"/>
</dbReference>
<dbReference type="GO" id="GO:0016491">
    <property type="term" value="F:oxidoreductase activity"/>
    <property type="evidence" value="ECO:0007669"/>
    <property type="project" value="UniProtKB-KW"/>
</dbReference>
<proteinExistence type="inferred from homology"/>
<gene>
    <name evidence="5" type="ORF">IW256_005934</name>
</gene>
<reference evidence="5" key="1">
    <citation type="submission" date="2020-11" db="EMBL/GenBank/DDBJ databases">
        <title>Sequencing the genomes of 1000 actinobacteria strains.</title>
        <authorList>
            <person name="Klenk H.-P."/>
        </authorList>
    </citation>
    <scope>NUCLEOTIDE SEQUENCE</scope>
    <source>
        <strain evidence="5">DSM 43175</strain>
    </source>
</reference>
<evidence type="ECO:0000256" key="1">
    <source>
        <dbReference type="ARBA" id="ARBA00006484"/>
    </source>
</evidence>
<comment type="similarity">
    <text evidence="1 3">Belongs to the short-chain dehydrogenases/reductases (SDR) family.</text>
</comment>
<dbReference type="Gene3D" id="3.40.50.720">
    <property type="entry name" value="NAD(P)-binding Rossmann-like Domain"/>
    <property type="match status" value="1"/>
</dbReference>
<keyword evidence="6" id="KW-1185">Reference proteome</keyword>
<dbReference type="InterPro" id="IPR057326">
    <property type="entry name" value="KR_dom"/>
</dbReference>
<dbReference type="PROSITE" id="PS00061">
    <property type="entry name" value="ADH_SHORT"/>
    <property type="match status" value="1"/>
</dbReference>
<dbReference type="InterPro" id="IPR020904">
    <property type="entry name" value="Sc_DH/Rdtase_CS"/>
</dbReference>
<dbReference type="Pfam" id="PF00106">
    <property type="entry name" value="adh_short"/>
    <property type="match status" value="1"/>
</dbReference>
<dbReference type="SUPFAM" id="SSF51735">
    <property type="entry name" value="NAD(P)-binding Rossmann-fold domains"/>
    <property type="match status" value="1"/>
</dbReference>
<dbReference type="Proteomes" id="UP000614047">
    <property type="component" value="Unassembled WGS sequence"/>
</dbReference>
<dbReference type="PANTHER" id="PTHR44196">
    <property type="entry name" value="DEHYDROGENASE/REDUCTASE SDR FAMILY MEMBER 7B"/>
    <property type="match status" value="1"/>
</dbReference>
<sequence>MDVKGDRTAPGGRVALVTGASSGLGREIALALAGAGYRLVLHGRDAARLDDLAARTGGAAVAAVTGDLADPREPERLAATAIETVGRVDVLVGNAGAGWAGPFPAMSADLADRMLAVNLGASIGLTRALLPAMLERGEGRLAFVSSIAGRLGVAGEAVYAATKGGLEAFAESLRLELHGTGVTVTVLVPGVVDTPFFERRGAPYTRRRPRPLPPGPVAAALVRGIAAGTAEVHAPRWLRLPVAVRGVHPGLYRRLASRLGERPPG</sequence>
<dbReference type="InterPro" id="IPR036291">
    <property type="entry name" value="NAD(P)-bd_dom_sf"/>
</dbReference>
<evidence type="ECO:0000256" key="2">
    <source>
        <dbReference type="ARBA" id="ARBA00023002"/>
    </source>
</evidence>
<dbReference type="CDD" id="cd05233">
    <property type="entry name" value="SDR_c"/>
    <property type="match status" value="1"/>
</dbReference>
<dbReference type="AlphaFoldDB" id="A0A931GQK0"/>
<name>A0A931GQK0_9ACTN</name>
<dbReference type="PANTHER" id="PTHR44196:SF1">
    <property type="entry name" value="DEHYDROGENASE_REDUCTASE SDR FAMILY MEMBER 7B"/>
    <property type="match status" value="1"/>
</dbReference>
<dbReference type="PRINTS" id="PR00081">
    <property type="entry name" value="GDHRDH"/>
</dbReference>
<evidence type="ECO:0000313" key="5">
    <source>
        <dbReference type="EMBL" id="MBG6091821.1"/>
    </source>
</evidence>
<keyword evidence="2" id="KW-0560">Oxidoreductase</keyword>
<evidence type="ECO:0000313" key="6">
    <source>
        <dbReference type="Proteomes" id="UP000614047"/>
    </source>
</evidence>
<dbReference type="EMBL" id="JADOUA010000001">
    <property type="protein sequence ID" value="MBG6091821.1"/>
    <property type="molecule type" value="Genomic_DNA"/>
</dbReference>